<dbReference type="Gene3D" id="3.40.50.150">
    <property type="entry name" value="Vaccinia Virus protein VP39"/>
    <property type="match status" value="1"/>
</dbReference>
<keyword evidence="4" id="KW-1185">Reference proteome</keyword>
<name>A0A4Y6UZ11_SACBS</name>
<dbReference type="RefSeq" id="WP_141448136.1">
    <property type="nucleotide sequence ID" value="NZ_CBCSAZ010000007.1"/>
</dbReference>
<reference evidence="3 4" key="1">
    <citation type="submission" date="2019-06" db="EMBL/GenBank/DDBJ databases">
        <title>Saccharibacillus brassicae sp. nov., an endophytic bacterium isolated from Chinese cabbage seeds (Brassica pekinensis).</title>
        <authorList>
            <person name="Jiang L."/>
            <person name="Lee J."/>
            <person name="Kim S.W."/>
        </authorList>
    </citation>
    <scope>NUCLEOTIDE SEQUENCE [LARGE SCALE GENOMIC DNA]</scope>
    <source>
        <strain evidence="4">KCTC 43072 / ATSA2</strain>
    </source>
</reference>
<organism evidence="3 4">
    <name type="scientific">Saccharibacillus brassicae</name>
    <dbReference type="NCBI Taxonomy" id="2583377"/>
    <lineage>
        <taxon>Bacteria</taxon>
        <taxon>Bacillati</taxon>
        <taxon>Bacillota</taxon>
        <taxon>Bacilli</taxon>
        <taxon>Bacillales</taxon>
        <taxon>Paenibacillaceae</taxon>
        <taxon>Saccharibacillus</taxon>
    </lineage>
</organism>
<dbReference type="CDD" id="cd02440">
    <property type="entry name" value="AdoMet_MTases"/>
    <property type="match status" value="1"/>
</dbReference>
<dbReference type="InterPro" id="IPR010982">
    <property type="entry name" value="Lambda_DNA-bd_dom_sf"/>
</dbReference>
<evidence type="ECO:0000256" key="1">
    <source>
        <dbReference type="ARBA" id="ARBA00023125"/>
    </source>
</evidence>
<dbReference type="Proteomes" id="UP000316968">
    <property type="component" value="Chromosome"/>
</dbReference>
<dbReference type="KEGG" id="saca:FFV09_12510"/>
<dbReference type="SUPFAM" id="SSF53335">
    <property type="entry name" value="S-adenosyl-L-methionine-dependent methyltransferases"/>
    <property type="match status" value="1"/>
</dbReference>
<dbReference type="GO" id="GO:0032259">
    <property type="term" value="P:methylation"/>
    <property type="evidence" value="ECO:0007669"/>
    <property type="project" value="UniProtKB-KW"/>
</dbReference>
<sequence length="281" mass="31557">MKEQVARNIHNYRKAQKMTQEELAQAVGISYQAVSKWENAQSLPDIALLPQLARALNTGIDRLLGYAAFDAPVTLYEKEYLDSAYYWGTEPNSACYEILKRMPPVRRLSVLDIGCGEGKDAVFLARNGYDVTAFDIADAGLEKAKRLADKVGVEIELFKADVQDYRLDRPFDILFSSGVLHYVRADLREELFGNYRRFTSPGGLHVLNVFVDKPFIAPPPENEANAHAWHSGELLALYRDWRIEDSSEVIFDCMSSCVPHQHAMSKLIARKPAPAAQSSST</sequence>
<dbReference type="SUPFAM" id="SSF47413">
    <property type="entry name" value="lambda repressor-like DNA-binding domains"/>
    <property type="match status" value="1"/>
</dbReference>
<evidence type="ECO:0000313" key="4">
    <source>
        <dbReference type="Proteomes" id="UP000316968"/>
    </source>
</evidence>
<dbReference type="Pfam" id="PF13649">
    <property type="entry name" value="Methyltransf_25"/>
    <property type="match status" value="1"/>
</dbReference>
<keyword evidence="3" id="KW-0808">Transferase</keyword>
<dbReference type="InterPro" id="IPR029063">
    <property type="entry name" value="SAM-dependent_MTases_sf"/>
</dbReference>
<dbReference type="OrthoDB" id="9804312at2"/>
<keyword evidence="1" id="KW-0238">DNA-binding</keyword>
<keyword evidence="3" id="KW-0489">Methyltransferase</keyword>
<dbReference type="GO" id="GO:0008168">
    <property type="term" value="F:methyltransferase activity"/>
    <property type="evidence" value="ECO:0007669"/>
    <property type="project" value="UniProtKB-KW"/>
</dbReference>
<dbReference type="PANTHER" id="PTHR46558:SF11">
    <property type="entry name" value="HTH-TYPE TRANSCRIPTIONAL REGULATOR XRE"/>
    <property type="match status" value="1"/>
</dbReference>
<protein>
    <submittedName>
        <fullName evidence="3">Methyltransferase domain-containing protein</fullName>
    </submittedName>
</protein>
<dbReference type="PROSITE" id="PS50943">
    <property type="entry name" value="HTH_CROC1"/>
    <property type="match status" value="1"/>
</dbReference>
<evidence type="ECO:0000259" key="2">
    <source>
        <dbReference type="PROSITE" id="PS50943"/>
    </source>
</evidence>
<dbReference type="InterPro" id="IPR041698">
    <property type="entry name" value="Methyltransf_25"/>
</dbReference>
<dbReference type="InterPro" id="IPR001387">
    <property type="entry name" value="Cro/C1-type_HTH"/>
</dbReference>
<gene>
    <name evidence="3" type="ORF">FFV09_12510</name>
</gene>
<dbReference type="CDD" id="cd00093">
    <property type="entry name" value="HTH_XRE"/>
    <property type="match status" value="1"/>
</dbReference>
<evidence type="ECO:0000313" key="3">
    <source>
        <dbReference type="EMBL" id="QDH21591.1"/>
    </source>
</evidence>
<proteinExistence type="predicted"/>
<dbReference type="GO" id="GO:0003677">
    <property type="term" value="F:DNA binding"/>
    <property type="evidence" value="ECO:0007669"/>
    <property type="project" value="UniProtKB-KW"/>
</dbReference>
<dbReference type="EMBL" id="CP041217">
    <property type="protein sequence ID" value="QDH21591.1"/>
    <property type="molecule type" value="Genomic_DNA"/>
</dbReference>
<dbReference type="Gene3D" id="1.10.260.40">
    <property type="entry name" value="lambda repressor-like DNA-binding domains"/>
    <property type="match status" value="1"/>
</dbReference>
<accession>A0A4Y6UZ11</accession>
<dbReference type="AlphaFoldDB" id="A0A4Y6UZ11"/>
<dbReference type="SMART" id="SM00530">
    <property type="entry name" value="HTH_XRE"/>
    <property type="match status" value="1"/>
</dbReference>
<dbReference type="Pfam" id="PF01381">
    <property type="entry name" value="HTH_3"/>
    <property type="match status" value="1"/>
</dbReference>
<feature type="domain" description="HTH cro/C1-type" evidence="2">
    <location>
        <begin position="9"/>
        <end position="63"/>
    </location>
</feature>
<dbReference type="PANTHER" id="PTHR46558">
    <property type="entry name" value="TRACRIPTIONAL REGULATORY PROTEIN-RELATED-RELATED"/>
    <property type="match status" value="1"/>
</dbReference>